<dbReference type="Pfam" id="PF11383">
    <property type="entry name" value="DUF3187"/>
    <property type="match status" value="1"/>
</dbReference>
<evidence type="ECO:0000256" key="1">
    <source>
        <dbReference type="SAM" id="SignalP"/>
    </source>
</evidence>
<organism evidence="2 3">
    <name type="scientific">Dokdonella fugitiva</name>
    <dbReference type="NCBI Taxonomy" id="328517"/>
    <lineage>
        <taxon>Bacteria</taxon>
        <taxon>Pseudomonadati</taxon>
        <taxon>Pseudomonadota</taxon>
        <taxon>Gammaproteobacteria</taxon>
        <taxon>Lysobacterales</taxon>
        <taxon>Rhodanobacteraceae</taxon>
        <taxon>Dokdonella</taxon>
    </lineage>
</organism>
<gene>
    <name evidence="2" type="ORF">EV148_105173</name>
</gene>
<dbReference type="AlphaFoldDB" id="A0A4R2IAG0"/>
<name>A0A4R2IAG0_9GAMM</name>
<feature type="signal peptide" evidence="1">
    <location>
        <begin position="1"/>
        <end position="33"/>
    </location>
</feature>
<dbReference type="Proteomes" id="UP000294862">
    <property type="component" value="Unassembled WGS sequence"/>
</dbReference>
<comment type="caution">
    <text evidence="2">The sequence shown here is derived from an EMBL/GenBank/DDBJ whole genome shotgun (WGS) entry which is preliminary data.</text>
</comment>
<dbReference type="OrthoDB" id="5699539at2"/>
<dbReference type="InterPro" id="IPR021523">
    <property type="entry name" value="DUF3187"/>
</dbReference>
<accession>A0A4R2IAG0</accession>
<keyword evidence="3" id="KW-1185">Reference proteome</keyword>
<proteinExistence type="predicted"/>
<reference evidence="2 3" key="1">
    <citation type="journal article" date="2015" name="Stand. Genomic Sci.">
        <title>Genomic Encyclopedia of Bacterial and Archaeal Type Strains, Phase III: the genomes of soil and plant-associated and newly described type strains.</title>
        <authorList>
            <person name="Whitman W.B."/>
            <person name="Woyke T."/>
            <person name="Klenk H.P."/>
            <person name="Zhou Y."/>
            <person name="Lilburn T.G."/>
            <person name="Beck B.J."/>
            <person name="De Vos P."/>
            <person name="Vandamme P."/>
            <person name="Eisen J.A."/>
            <person name="Garrity G."/>
            <person name="Hugenholtz P."/>
            <person name="Kyrpides N.C."/>
        </authorList>
    </citation>
    <scope>NUCLEOTIDE SEQUENCE [LARGE SCALE GENOMIC DNA]</scope>
    <source>
        <strain evidence="2 3">A3</strain>
    </source>
</reference>
<feature type="chain" id="PRO_5020379570" evidence="1">
    <location>
        <begin position="34"/>
        <end position="333"/>
    </location>
</feature>
<keyword evidence="1" id="KW-0732">Signal</keyword>
<evidence type="ECO:0000313" key="3">
    <source>
        <dbReference type="Proteomes" id="UP000294862"/>
    </source>
</evidence>
<evidence type="ECO:0000313" key="2">
    <source>
        <dbReference type="EMBL" id="TCO40378.1"/>
    </source>
</evidence>
<dbReference type="RefSeq" id="WP_131997951.1">
    <property type="nucleotide sequence ID" value="NZ_SLWQ01000005.1"/>
</dbReference>
<dbReference type="EMBL" id="SLWQ01000005">
    <property type="protein sequence ID" value="TCO40378.1"/>
    <property type="molecule type" value="Genomic_DNA"/>
</dbReference>
<sequence length="333" mass="35465">MADAASRPGRRRAARCAWLGLVAPALLPAAASADGGAPWLLYRDADPFVAASGLPFAPPSAAPDAWRVEFVASASNAELAFDRGSEHLLYDGEFHEARLALTRAFGECWIARATIGEVSFGDGFLDGFIEDWHRTFGLDNGDRGHLAGDGHVIAYDDGGGNHIALDRRLHAATPLLVDLAWRLPAGAHEWQLGATLKLPTTHASPLVDDRAVDASLWLAAQSTDATTRLPWGVRAGAMRRGDTELLPARANDVVPFADASLGVVLRPGWDVAAQLQWHGALYDSAIPLLNDAATLTLSSAWHAKGGWTLRAGLVEDAIAKHAQDVTIFLSLTL</sequence>
<protein>
    <submittedName>
        <fullName evidence="2">Uncharacterized protein DUF3187</fullName>
    </submittedName>
</protein>